<dbReference type="AlphaFoldDB" id="A0A3S4RHZ0"/>
<evidence type="ECO:0000259" key="7">
    <source>
        <dbReference type="Pfam" id="PF04234"/>
    </source>
</evidence>
<dbReference type="InterPro" id="IPR014755">
    <property type="entry name" value="Cu-Rt/internalin_Ig-like"/>
</dbReference>
<dbReference type="OrthoDB" id="5242236at2"/>
<keyword evidence="5" id="KW-1133">Transmembrane helix</keyword>
<evidence type="ECO:0000313" key="9">
    <source>
        <dbReference type="Proteomes" id="UP000282551"/>
    </source>
</evidence>
<feature type="transmembrane region" description="Helical" evidence="5">
    <location>
        <begin position="154"/>
        <end position="173"/>
    </location>
</feature>
<dbReference type="InterPro" id="IPR014756">
    <property type="entry name" value="Ig_E-set"/>
</dbReference>
<proteinExistence type="predicted"/>
<dbReference type="PANTHER" id="PTHR34820">
    <property type="entry name" value="INNER MEMBRANE PROTEIN YEBZ"/>
    <property type="match status" value="1"/>
</dbReference>
<dbReference type="GO" id="GO:0042597">
    <property type="term" value="C:periplasmic space"/>
    <property type="evidence" value="ECO:0007669"/>
    <property type="project" value="InterPro"/>
</dbReference>
<reference evidence="8 9" key="1">
    <citation type="submission" date="2018-12" db="EMBL/GenBank/DDBJ databases">
        <authorList>
            <consortium name="Pathogen Informatics"/>
        </authorList>
    </citation>
    <scope>NUCLEOTIDE SEQUENCE [LARGE SCALE GENOMIC DNA]</scope>
    <source>
        <strain evidence="8 9">NCTC10485</strain>
    </source>
</reference>
<organism evidence="8 9">
    <name type="scientific">Mycolicibacterium chitae</name>
    <name type="common">Mycobacterium chitae</name>
    <dbReference type="NCBI Taxonomy" id="1792"/>
    <lineage>
        <taxon>Bacteria</taxon>
        <taxon>Bacillati</taxon>
        <taxon>Actinomycetota</taxon>
        <taxon>Actinomycetes</taxon>
        <taxon>Mycobacteriales</taxon>
        <taxon>Mycobacteriaceae</taxon>
        <taxon>Mycolicibacterium</taxon>
    </lineage>
</organism>
<dbReference type="InterPro" id="IPR032694">
    <property type="entry name" value="CopC/D"/>
</dbReference>
<gene>
    <name evidence="8" type="primary">yobA</name>
    <name evidence="8" type="ORF">NCTC10485_00098</name>
</gene>
<name>A0A3S4RHZ0_MYCCI</name>
<dbReference type="Proteomes" id="UP000282551">
    <property type="component" value="Chromosome"/>
</dbReference>
<dbReference type="PANTHER" id="PTHR34820:SF4">
    <property type="entry name" value="INNER MEMBRANE PROTEIN YEBZ"/>
    <property type="match status" value="1"/>
</dbReference>
<evidence type="ECO:0000256" key="1">
    <source>
        <dbReference type="ARBA" id="ARBA00004196"/>
    </source>
</evidence>
<evidence type="ECO:0000256" key="3">
    <source>
        <dbReference type="ARBA" id="ARBA00022729"/>
    </source>
</evidence>
<keyword evidence="5" id="KW-0472">Membrane</keyword>
<feature type="chain" id="PRO_5018709799" evidence="6">
    <location>
        <begin position="34"/>
        <end position="177"/>
    </location>
</feature>
<evidence type="ECO:0000256" key="6">
    <source>
        <dbReference type="SAM" id="SignalP"/>
    </source>
</evidence>
<dbReference type="GO" id="GO:0006825">
    <property type="term" value="P:copper ion transport"/>
    <property type="evidence" value="ECO:0007669"/>
    <property type="project" value="InterPro"/>
</dbReference>
<sequence length="177" mass="17844">MISVALRRSRAAARAGVLAVLVALLTFAGTAVAGAHATLIGTDPADGTSLPAGPQRVSATFNEDMQPTFAAMTVVGPDGTMWADGDPVVEGPVISVGVRPLGPAGTYTVNYRATSADGHVVTGAWSFEVTAAGAGDPAPQPVEAPEASDSSLPVWPFAVAAILVVAAAVVWAVRRRT</sequence>
<keyword evidence="4" id="KW-0186">Copper</keyword>
<comment type="subcellular location">
    <subcellularLocation>
        <location evidence="1">Cell envelope</location>
    </subcellularLocation>
</comment>
<feature type="signal peptide" evidence="6">
    <location>
        <begin position="1"/>
        <end position="33"/>
    </location>
</feature>
<dbReference type="Pfam" id="PF04234">
    <property type="entry name" value="CopC"/>
    <property type="match status" value="1"/>
</dbReference>
<evidence type="ECO:0000256" key="5">
    <source>
        <dbReference type="SAM" id="Phobius"/>
    </source>
</evidence>
<dbReference type="Gene3D" id="2.60.40.1220">
    <property type="match status" value="1"/>
</dbReference>
<dbReference type="EMBL" id="LR134355">
    <property type="protein sequence ID" value="VEG44239.1"/>
    <property type="molecule type" value="Genomic_DNA"/>
</dbReference>
<dbReference type="SUPFAM" id="SSF81296">
    <property type="entry name" value="E set domains"/>
    <property type="match status" value="1"/>
</dbReference>
<dbReference type="GO" id="GO:0046688">
    <property type="term" value="P:response to copper ion"/>
    <property type="evidence" value="ECO:0007669"/>
    <property type="project" value="InterPro"/>
</dbReference>
<dbReference type="RefSeq" id="WP_126331956.1">
    <property type="nucleotide sequence ID" value="NZ_AP022604.1"/>
</dbReference>
<keyword evidence="9" id="KW-1185">Reference proteome</keyword>
<feature type="domain" description="CopC" evidence="7">
    <location>
        <begin position="36"/>
        <end position="129"/>
    </location>
</feature>
<evidence type="ECO:0000256" key="2">
    <source>
        <dbReference type="ARBA" id="ARBA00022723"/>
    </source>
</evidence>
<dbReference type="GO" id="GO:0005507">
    <property type="term" value="F:copper ion binding"/>
    <property type="evidence" value="ECO:0007669"/>
    <property type="project" value="InterPro"/>
</dbReference>
<evidence type="ECO:0000256" key="4">
    <source>
        <dbReference type="ARBA" id="ARBA00023008"/>
    </source>
</evidence>
<dbReference type="InterPro" id="IPR007348">
    <property type="entry name" value="CopC_dom"/>
</dbReference>
<dbReference type="GO" id="GO:0030313">
    <property type="term" value="C:cell envelope"/>
    <property type="evidence" value="ECO:0007669"/>
    <property type="project" value="UniProtKB-SubCell"/>
</dbReference>
<keyword evidence="3 6" id="KW-0732">Signal</keyword>
<evidence type="ECO:0000313" key="8">
    <source>
        <dbReference type="EMBL" id="VEG44239.1"/>
    </source>
</evidence>
<keyword evidence="5" id="KW-0812">Transmembrane</keyword>
<dbReference type="GO" id="GO:0005886">
    <property type="term" value="C:plasma membrane"/>
    <property type="evidence" value="ECO:0007669"/>
    <property type="project" value="TreeGrafter"/>
</dbReference>
<keyword evidence="2" id="KW-0479">Metal-binding</keyword>
<accession>A0A3S4RHZ0</accession>
<protein>
    <submittedName>
        <fullName evidence="8">Uncharacterized protein, copper resistance protein CopC-like protein</fullName>
    </submittedName>
</protein>